<sequence length="146" mass="15488">MPGIIKVSEASSIAIHAMVLLAAVENKVMPASTMAQNLKVSQAHLAKVMQKLARTGLVKSTRGPAGGFSLSKPKEKTNLLEIYETMEGPQQNTGCLLDADVCPGSACILGRALHDINLKVLELFSEHTLADLVDSPLGRNVKNQAA</sequence>
<dbReference type="Pfam" id="PF02082">
    <property type="entry name" value="Rrf2"/>
    <property type="match status" value="1"/>
</dbReference>
<gene>
    <name evidence="1" type="ORF">X474_20695</name>
</gene>
<dbReference type="PROSITE" id="PS01332">
    <property type="entry name" value="HTH_RRF2_1"/>
    <property type="match status" value="1"/>
</dbReference>
<dbReference type="Gene3D" id="1.10.10.10">
    <property type="entry name" value="Winged helix-like DNA-binding domain superfamily/Winged helix DNA-binding domain"/>
    <property type="match status" value="1"/>
</dbReference>
<dbReference type="RefSeq" id="WP_044351004.1">
    <property type="nucleotide sequence ID" value="NZ_AZAC01000034.1"/>
</dbReference>
<dbReference type="AlphaFoldDB" id="A0A0D2JRQ1"/>
<dbReference type="EMBL" id="AZAC01000034">
    <property type="protein sequence ID" value="KIX12190.1"/>
    <property type="molecule type" value="Genomic_DNA"/>
</dbReference>
<evidence type="ECO:0000313" key="1">
    <source>
        <dbReference type="EMBL" id="KIX12190.1"/>
    </source>
</evidence>
<dbReference type="InterPro" id="IPR000944">
    <property type="entry name" value="Tscrpt_reg_Rrf2"/>
</dbReference>
<comment type="caution">
    <text evidence="1">The sequence shown here is derived from an EMBL/GenBank/DDBJ whole genome shotgun (WGS) entry which is preliminary data.</text>
</comment>
<protein>
    <submittedName>
        <fullName evidence="1">Rrf2 family transcriptional regulator</fullName>
    </submittedName>
</protein>
<dbReference type="InterPro" id="IPR036388">
    <property type="entry name" value="WH-like_DNA-bd_sf"/>
</dbReference>
<dbReference type="GO" id="GO:0005829">
    <property type="term" value="C:cytosol"/>
    <property type="evidence" value="ECO:0007669"/>
    <property type="project" value="TreeGrafter"/>
</dbReference>
<organism evidence="1 2">
    <name type="scientific">Dethiosulfatarculus sandiegensis</name>
    <dbReference type="NCBI Taxonomy" id="1429043"/>
    <lineage>
        <taxon>Bacteria</taxon>
        <taxon>Pseudomonadati</taxon>
        <taxon>Thermodesulfobacteriota</taxon>
        <taxon>Desulfarculia</taxon>
        <taxon>Desulfarculales</taxon>
        <taxon>Desulfarculaceae</taxon>
        <taxon>Dethiosulfatarculus</taxon>
    </lineage>
</organism>
<dbReference type="PROSITE" id="PS51197">
    <property type="entry name" value="HTH_RRF2_2"/>
    <property type="match status" value="1"/>
</dbReference>
<dbReference type="PANTHER" id="PTHR33221">
    <property type="entry name" value="WINGED HELIX-TURN-HELIX TRANSCRIPTIONAL REGULATOR, RRF2 FAMILY"/>
    <property type="match status" value="1"/>
</dbReference>
<dbReference type="NCBIfam" id="TIGR00738">
    <property type="entry name" value="rrf2_super"/>
    <property type="match status" value="1"/>
</dbReference>
<keyword evidence="2" id="KW-1185">Reference proteome</keyword>
<evidence type="ECO:0000313" key="2">
    <source>
        <dbReference type="Proteomes" id="UP000032233"/>
    </source>
</evidence>
<dbReference type="InParanoid" id="A0A0D2JRQ1"/>
<accession>A0A0D2JRQ1</accession>
<reference evidence="1 2" key="1">
    <citation type="submission" date="2013-11" db="EMBL/GenBank/DDBJ databases">
        <title>Metagenomic analysis of a methanogenic consortium involved in long chain n-alkane degradation.</title>
        <authorList>
            <person name="Davidova I.A."/>
            <person name="Callaghan A.V."/>
            <person name="Wawrik B."/>
            <person name="Pruitt S."/>
            <person name="Marks C."/>
            <person name="Duncan K.E."/>
            <person name="Suflita J.M."/>
        </authorList>
    </citation>
    <scope>NUCLEOTIDE SEQUENCE [LARGE SCALE GENOMIC DNA]</scope>
    <source>
        <strain evidence="1 2">SPR</strain>
    </source>
</reference>
<proteinExistence type="predicted"/>
<dbReference type="STRING" id="1429043.X474_20695"/>
<dbReference type="InterPro" id="IPR030489">
    <property type="entry name" value="TR_Rrf2-type_CS"/>
</dbReference>
<dbReference type="GO" id="GO:0003700">
    <property type="term" value="F:DNA-binding transcription factor activity"/>
    <property type="evidence" value="ECO:0007669"/>
    <property type="project" value="TreeGrafter"/>
</dbReference>
<dbReference type="OrthoDB" id="9800519at2"/>
<dbReference type="PANTHER" id="PTHR33221:SF13">
    <property type="entry name" value="TRANSCRIPTIONAL REGULATOR-RELATED"/>
    <property type="match status" value="1"/>
</dbReference>
<dbReference type="InterPro" id="IPR036390">
    <property type="entry name" value="WH_DNA-bd_sf"/>
</dbReference>
<dbReference type="Proteomes" id="UP000032233">
    <property type="component" value="Unassembled WGS sequence"/>
</dbReference>
<name>A0A0D2JRQ1_9BACT</name>
<dbReference type="SUPFAM" id="SSF46785">
    <property type="entry name" value="Winged helix' DNA-binding domain"/>
    <property type="match status" value="1"/>
</dbReference>